<dbReference type="GO" id="GO:0006633">
    <property type="term" value="P:fatty acid biosynthetic process"/>
    <property type="evidence" value="ECO:0007669"/>
    <property type="project" value="TreeGrafter"/>
</dbReference>
<gene>
    <name evidence="2" type="ORF">SAMN02745126_03970</name>
</gene>
<sequence length="271" mass="28653">MAGRLNNKVAIVVGAGSIGPGWGNGKCTAVTFAREGAKVFCVDRKRAAAEETVGLIEKEGGVAVAFEADASKNASVKAMVDACMAKWDRIDILDNNVGMGSTGGPVELSEDEWQRVFDVNVKSFFLTAKHVLPIMEQQGKGAIVNVSSIASIRSPKGIAYVAYNASKGAVNSLTLAIASQYAEKGIRCNAILPGLMHTPMIDFLAEQYAKGEKDHNQAYDRMIAIRDRASPTGKMGTGWDTANAALFLASDEAAYVNGHLLVVDGGITVRA</sequence>
<name>A0A1T4RMJ9_9HYPH</name>
<dbReference type="OrthoDB" id="9804774at2"/>
<reference evidence="3" key="1">
    <citation type="submission" date="2017-02" db="EMBL/GenBank/DDBJ databases">
        <authorList>
            <person name="Varghese N."/>
            <person name="Submissions S."/>
        </authorList>
    </citation>
    <scope>NUCLEOTIDE SEQUENCE [LARGE SCALE GENOMIC DNA]</scope>
    <source>
        <strain evidence="3">ATCC 27094</strain>
    </source>
</reference>
<dbReference type="SUPFAM" id="SSF51735">
    <property type="entry name" value="NAD(P)-binding Rossmann-fold domains"/>
    <property type="match status" value="1"/>
</dbReference>
<dbReference type="InterPro" id="IPR036291">
    <property type="entry name" value="NAD(P)-bd_dom_sf"/>
</dbReference>
<dbReference type="Pfam" id="PF13561">
    <property type="entry name" value="adh_short_C2"/>
    <property type="match status" value="1"/>
</dbReference>
<dbReference type="EMBL" id="FUWJ01000005">
    <property type="protein sequence ID" value="SKA17235.1"/>
    <property type="molecule type" value="Genomic_DNA"/>
</dbReference>
<dbReference type="CDD" id="cd05233">
    <property type="entry name" value="SDR_c"/>
    <property type="match status" value="1"/>
</dbReference>
<evidence type="ECO:0000256" key="1">
    <source>
        <dbReference type="ARBA" id="ARBA00006484"/>
    </source>
</evidence>
<dbReference type="PROSITE" id="PS00061">
    <property type="entry name" value="ADH_SHORT"/>
    <property type="match status" value="1"/>
</dbReference>
<accession>A0A1T4RMJ9</accession>
<evidence type="ECO:0000313" key="3">
    <source>
        <dbReference type="Proteomes" id="UP000190092"/>
    </source>
</evidence>
<organism evidence="2 3">
    <name type="scientific">Enhydrobacter aerosaccus</name>
    <dbReference type="NCBI Taxonomy" id="225324"/>
    <lineage>
        <taxon>Bacteria</taxon>
        <taxon>Pseudomonadati</taxon>
        <taxon>Pseudomonadota</taxon>
        <taxon>Alphaproteobacteria</taxon>
        <taxon>Hyphomicrobiales</taxon>
        <taxon>Enhydrobacter</taxon>
    </lineage>
</organism>
<dbReference type="RefSeq" id="WP_085935641.1">
    <property type="nucleotide sequence ID" value="NZ_FUWJ01000005.1"/>
</dbReference>
<evidence type="ECO:0000313" key="2">
    <source>
        <dbReference type="EMBL" id="SKA17235.1"/>
    </source>
</evidence>
<dbReference type="FunFam" id="3.40.50.720:FF:000084">
    <property type="entry name" value="Short-chain dehydrogenase reductase"/>
    <property type="match status" value="1"/>
</dbReference>
<dbReference type="PRINTS" id="PR00080">
    <property type="entry name" value="SDRFAMILY"/>
</dbReference>
<dbReference type="PRINTS" id="PR00081">
    <property type="entry name" value="GDHRDH"/>
</dbReference>
<dbReference type="NCBIfam" id="NF005559">
    <property type="entry name" value="PRK07231.1"/>
    <property type="match status" value="1"/>
</dbReference>
<keyword evidence="3" id="KW-1185">Reference proteome</keyword>
<proteinExistence type="inferred from homology"/>
<protein>
    <submittedName>
        <fullName evidence="2">NAD(P)-dependent dehydrogenase, short-chain alcohol dehydrogenase family</fullName>
    </submittedName>
</protein>
<dbReference type="InterPro" id="IPR002347">
    <property type="entry name" value="SDR_fam"/>
</dbReference>
<dbReference type="GO" id="GO:0048038">
    <property type="term" value="F:quinone binding"/>
    <property type="evidence" value="ECO:0007669"/>
    <property type="project" value="TreeGrafter"/>
</dbReference>
<dbReference type="STRING" id="225324.SAMN02745126_03970"/>
<dbReference type="GO" id="GO:0016616">
    <property type="term" value="F:oxidoreductase activity, acting on the CH-OH group of donors, NAD or NADP as acceptor"/>
    <property type="evidence" value="ECO:0007669"/>
    <property type="project" value="TreeGrafter"/>
</dbReference>
<dbReference type="Proteomes" id="UP000190092">
    <property type="component" value="Unassembled WGS sequence"/>
</dbReference>
<comment type="similarity">
    <text evidence="1">Belongs to the short-chain dehydrogenases/reductases (SDR) family.</text>
</comment>
<dbReference type="PANTHER" id="PTHR42760:SF122">
    <property type="entry name" value="NAD(P)-BINDING PROTEIN"/>
    <property type="match status" value="1"/>
</dbReference>
<dbReference type="AlphaFoldDB" id="A0A1T4RMJ9"/>
<dbReference type="InterPro" id="IPR020904">
    <property type="entry name" value="Sc_DH/Rdtase_CS"/>
</dbReference>
<dbReference type="PANTHER" id="PTHR42760">
    <property type="entry name" value="SHORT-CHAIN DEHYDROGENASES/REDUCTASES FAMILY MEMBER"/>
    <property type="match status" value="1"/>
</dbReference>
<dbReference type="Gene3D" id="3.40.50.720">
    <property type="entry name" value="NAD(P)-binding Rossmann-like Domain"/>
    <property type="match status" value="1"/>
</dbReference>